<dbReference type="SUPFAM" id="SSF47384">
    <property type="entry name" value="Homodimeric domain of signal transducing histidine kinase"/>
    <property type="match status" value="1"/>
</dbReference>
<protein>
    <recommendedName>
        <fullName evidence="2">histidine kinase</fullName>
        <ecNumber evidence="2">2.7.13.3</ecNumber>
    </recommendedName>
</protein>
<dbReference type="InterPro" id="IPR036890">
    <property type="entry name" value="HATPase_C_sf"/>
</dbReference>
<proteinExistence type="predicted"/>
<keyword evidence="3" id="KW-0597">Phosphoprotein</keyword>
<reference evidence="5 6" key="1">
    <citation type="journal article" date="2017" name="Front. Microbiol.">
        <title>Labilibaculum manganireducens gen. nov., sp. nov. and Labilibaculum filiforme sp. nov., Novel Bacteroidetes Isolated from Subsurface Sediments of the Baltic Sea.</title>
        <authorList>
            <person name="Vandieken V."/>
            <person name="Marshall I.P."/>
            <person name="Niemann H."/>
            <person name="Engelen B."/>
            <person name="Cypionka H."/>
        </authorList>
    </citation>
    <scope>NUCLEOTIDE SEQUENCE [LARGE SCALE GENOMIC DNA]</scope>
    <source>
        <strain evidence="5 6">59.16B</strain>
    </source>
</reference>
<dbReference type="EC" id="2.7.13.3" evidence="2"/>
<sequence length="428" mass="48767">MKNVEKLLAQTQNINEVYELLSQYLQDTLKNSVCILVQLDEKQDEAFVYSLIGLKAPLLIRSVRILGVYPVRKRFKNTPFGRRNFFSSNKLTPFEGNLAQFSESAVPDWICNLIEFVFNIKNIYTIGISYENVSIGSVMVFPRMDDASLFQEIEKNISLFAKRMKELMDNYKQDVLGLDTRDQFTKAILNNISHELRTPLNCMAGPIDLGLRLLNENENTKELASMIWKSSFELTDKLDKLLVLSDFQTNGVRINPKSLSASEIAFEVEQIVQKQRSVYKDRNIILNVNRDAFTIPDISIDLLYFQLIVVELINNALKFSEKDISITISGNKVLKMEICDEGIGMSEKEIKEYVKAFHRNNVISEKYTGMGIGLSIVEYIVNKHDWHFSISSTIDKGTVVTIYLGEYDSKNTAINSSSSVFVTSDITS</sequence>
<dbReference type="PANTHER" id="PTHR43547">
    <property type="entry name" value="TWO-COMPONENT HISTIDINE KINASE"/>
    <property type="match status" value="1"/>
</dbReference>
<organism evidence="5 6">
    <name type="scientific">Labilibaculum filiforme</name>
    <dbReference type="NCBI Taxonomy" id="1940526"/>
    <lineage>
        <taxon>Bacteria</taxon>
        <taxon>Pseudomonadati</taxon>
        <taxon>Bacteroidota</taxon>
        <taxon>Bacteroidia</taxon>
        <taxon>Marinilabiliales</taxon>
        <taxon>Marinifilaceae</taxon>
        <taxon>Labilibaculum</taxon>
    </lineage>
</organism>
<comment type="caution">
    <text evidence="5">The sequence shown here is derived from an EMBL/GenBank/DDBJ whole genome shotgun (WGS) entry which is preliminary data.</text>
</comment>
<comment type="catalytic activity">
    <reaction evidence="1">
        <text>ATP + protein L-histidine = ADP + protein N-phospho-L-histidine.</text>
        <dbReference type="EC" id="2.7.13.3"/>
    </reaction>
</comment>
<dbReference type="InterPro" id="IPR036097">
    <property type="entry name" value="HisK_dim/P_sf"/>
</dbReference>
<dbReference type="InterPro" id="IPR003661">
    <property type="entry name" value="HisK_dim/P_dom"/>
</dbReference>
<dbReference type="InterPro" id="IPR005467">
    <property type="entry name" value="His_kinase_dom"/>
</dbReference>
<dbReference type="PANTHER" id="PTHR43547:SF2">
    <property type="entry name" value="HYBRID SIGNAL TRANSDUCTION HISTIDINE KINASE C"/>
    <property type="match status" value="1"/>
</dbReference>
<evidence type="ECO:0000256" key="3">
    <source>
        <dbReference type="ARBA" id="ARBA00022553"/>
    </source>
</evidence>
<dbReference type="Gene3D" id="1.10.287.130">
    <property type="match status" value="1"/>
</dbReference>
<dbReference type="InterPro" id="IPR004358">
    <property type="entry name" value="Sig_transdc_His_kin-like_C"/>
</dbReference>
<keyword evidence="6" id="KW-1185">Reference proteome</keyword>
<evidence type="ECO:0000259" key="4">
    <source>
        <dbReference type="PROSITE" id="PS50109"/>
    </source>
</evidence>
<dbReference type="GO" id="GO:0000155">
    <property type="term" value="F:phosphorelay sensor kinase activity"/>
    <property type="evidence" value="ECO:0007669"/>
    <property type="project" value="InterPro"/>
</dbReference>
<dbReference type="PRINTS" id="PR00344">
    <property type="entry name" value="BCTRLSENSOR"/>
</dbReference>
<dbReference type="SUPFAM" id="SSF55874">
    <property type="entry name" value="ATPase domain of HSP90 chaperone/DNA topoisomerase II/histidine kinase"/>
    <property type="match status" value="1"/>
</dbReference>
<accession>A0A2N3I0Y4</accession>
<dbReference type="Pfam" id="PF02518">
    <property type="entry name" value="HATPase_c"/>
    <property type="match status" value="1"/>
</dbReference>
<dbReference type="CDD" id="cd00082">
    <property type="entry name" value="HisKA"/>
    <property type="match status" value="1"/>
</dbReference>
<dbReference type="OrthoDB" id="594725at2"/>
<evidence type="ECO:0000313" key="5">
    <source>
        <dbReference type="EMBL" id="PKQ63980.1"/>
    </source>
</evidence>
<dbReference type="EMBL" id="MVDD01000004">
    <property type="protein sequence ID" value="PKQ63980.1"/>
    <property type="molecule type" value="Genomic_DNA"/>
</dbReference>
<dbReference type="SMART" id="SM00387">
    <property type="entry name" value="HATPase_c"/>
    <property type="match status" value="1"/>
</dbReference>
<dbReference type="Gene3D" id="3.30.565.10">
    <property type="entry name" value="Histidine kinase-like ATPase, C-terminal domain"/>
    <property type="match status" value="1"/>
</dbReference>
<dbReference type="PROSITE" id="PS50109">
    <property type="entry name" value="HIS_KIN"/>
    <property type="match status" value="1"/>
</dbReference>
<feature type="domain" description="Histidine kinase" evidence="4">
    <location>
        <begin position="191"/>
        <end position="408"/>
    </location>
</feature>
<dbReference type="InterPro" id="IPR003594">
    <property type="entry name" value="HATPase_dom"/>
</dbReference>
<dbReference type="Proteomes" id="UP000233535">
    <property type="component" value="Unassembled WGS sequence"/>
</dbReference>
<dbReference type="AlphaFoldDB" id="A0A2N3I0Y4"/>
<evidence type="ECO:0000256" key="1">
    <source>
        <dbReference type="ARBA" id="ARBA00000085"/>
    </source>
</evidence>
<dbReference type="RefSeq" id="WP_101260928.1">
    <property type="nucleotide sequence ID" value="NZ_MVDD01000004.1"/>
</dbReference>
<name>A0A2N3I0Y4_9BACT</name>
<gene>
    <name evidence="5" type="ORF">BZG02_08180</name>
</gene>
<evidence type="ECO:0000256" key="2">
    <source>
        <dbReference type="ARBA" id="ARBA00012438"/>
    </source>
</evidence>
<evidence type="ECO:0000313" key="6">
    <source>
        <dbReference type="Proteomes" id="UP000233535"/>
    </source>
</evidence>